<feature type="transmembrane region" description="Helical" evidence="1">
    <location>
        <begin position="45"/>
        <end position="65"/>
    </location>
</feature>
<gene>
    <name evidence="3" type="ORF">HUW48_23535</name>
</gene>
<dbReference type="RefSeq" id="WP_182413260.1">
    <property type="nucleotide sequence ID" value="NZ_CP055153.1"/>
</dbReference>
<proteinExistence type="predicted"/>
<dbReference type="InterPro" id="IPR007492">
    <property type="entry name" value="LytTR_DNA-bd_dom"/>
</dbReference>
<dbReference type="Gene3D" id="2.40.50.1020">
    <property type="entry name" value="LytTr DNA-binding domain"/>
    <property type="match status" value="1"/>
</dbReference>
<keyword evidence="1" id="KW-1133">Transmembrane helix</keyword>
<evidence type="ECO:0000259" key="2">
    <source>
        <dbReference type="SMART" id="SM00850"/>
    </source>
</evidence>
<protein>
    <submittedName>
        <fullName evidence="3">LytTR family transcriptional regulator</fullName>
    </submittedName>
</protein>
<evidence type="ECO:0000313" key="3">
    <source>
        <dbReference type="EMBL" id="QMU30818.1"/>
    </source>
</evidence>
<dbReference type="Pfam" id="PF04397">
    <property type="entry name" value="LytTR"/>
    <property type="match status" value="1"/>
</dbReference>
<evidence type="ECO:0000256" key="1">
    <source>
        <dbReference type="SAM" id="Phobius"/>
    </source>
</evidence>
<dbReference type="SMART" id="SM00850">
    <property type="entry name" value="LytTR"/>
    <property type="match status" value="1"/>
</dbReference>
<keyword evidence="1" id="KW-0812">Transmembrane</keyword>
<feature type="transmembrane region" description="Helical" evidence="1">
    <location>
        <begin position="77"/>
        <end position="100"/>
    </location>
</feature>
<keyword evidence="4" id="KW-1185">Reference proteome</keyword>
<feature type="transmembrane region" description="Helical" evidence="1">
    <location>
        <begin position="120"/>
        <end position="137"/>
    </location>
</feature>
<keyword evidence="1" id="KW-0472">Membrane</keyword>
<dbReference type="KEGG" id="add:HUW48_23535"/>
<feature type="domain" description="HTH LytTR-type" evidence="2">
    <location>
        <begin position="188"/>
        <end position="288"/>
    </location>
</feature>
<sequence length="292" mass="33440">MKKSFTSFLWLKICASLLLGLFIATLGRDENLFYLLSQLWYMQDLLFASFATFLLIQYLAVITNYSFRHQELKASAVLQQTVLGLLVPVILISGMVQLYYKLAYSPEEFNQNYYRYEFPVIVFILVLLNLVFSYLKLQPRVQVITTPGSPTTPNTNITVPEPKPAPPAIPSSTANLEPVKTVIVEHGFKNIPIPVQDIAFIYKEEEFLGLKTFAGNTYRVSQSLDGFYQQLPPYLFFRVNRQFIINRRACKAFVPEQFGKLSVELLPAYKAPVTISQKKAAIFKNWIAEHQN</sequence>
<dbReference type="GO" id="GO:0003677">
    <property type="term" value="F:DNA binding"/>
    <property type="evidence" value="ECO:0007669"/>
    <property type="project" value="InterPro"/>
</dbReference>
<organism evidence="3 4">
    <name type="scientific">Adhaeribacter radiodurans</name>
    <dbReference type="NCBI Taxonomy" id="2745197"/>
    <lineage>
        <taxon>Bacteria</taxon>
        <taxon>Pseudomonadati</taxon>
        <taxon>Bacteroidota</taxon>
        <taxon>Cytophagia</taxon>
        <taxon>Cytophagales</taxon>
        <taxon>Hymenobacteraceae</taxon>
        <taxon>Adhaeribacter</taxon>
    </lineage>
</organism>
<evidence type="ECO:0000313" key="4">
    <source>
        <dbReference type="Proteomes" id="UP000514509"/>
    </source>
</evidence>
<dbReference type="EMBL" id="CP055153">
    <property type="protein sequence ID" value="QMU30818.1"/>
    <property type="molecule type" value="Genomic_DNA"/>
</dbReference>
<reference evidence="3 4" key="1">
    <citation type="submission" date="2020-08" db="EMBL/GenBank/DDBJ databases">
        <title>Adhaeribacter dokdonensis sp. nov., isolated from the rhizosphere of Elymus tsukushiensis, a plant native to the Dokdo Islands, Republic of Korea.</title>
        <authorList>
            <person name="Ghim S.Y."/>
        </authorList>
    </citation>
    <scope>NUCLEOTIDE SEQUENCE [LARGE SCALE GENOMIC DNA]</scope>
    <source>
        <strain evidence="3 4">KUDC8001</strain>
    </source>
</reference>
<accession>A0A7L7LDA5</accession>
<dbReference type="Proteomes" id="UP000514509">
    <property type="component" value="Chromosome"/>
</dbReference>
<dbReference type="AlphaFoldDB" id="A0A7L7LDA5"/>
<name>A0A7L7LDA5_9BACT</name>